<keyword evidence="5" id="KW-1278">Translocase</keyword>
<dbReference type="EMBL" id="SNVV01000028">
    <property type="protein sequence ID" value="TDN46035.1"/>
    <property type="molecule type" value="Genomic_DNA"/>
</dbReference>
<evidence type="ECO:0000256" key="4">
    <source>
        <dbReference type="ARBA" id="ARBA00022840"/>
    </source>
</evidence>
<dbReference type="Pfam" id="PF00005">
    <property type="entry name" value="ABC_tran"/>
    <property type="match status" value="1"/>
</dbReference>
<dbReference type="SUPFAM" id="SSF52540">
    <property type="entry name" value="P-loop containing nucleoside triphosphate hydrolases"/>
    <property type="match status" value="1"/>
</dbReference>
<dbReference type="SMART" id="SM00382">
    <property type="entry name" value="AAA"/>
    <property type="match status" value="1"/>
</dbReference>
<dbReference type="PANTHER" id="PTHR42794">
    <property type="entry name" value="HEMIN IMPORT ATP-BINDING PROTEIN HMUV"/>
    <property type="match status" value="1"/>
</dbReference>
<accession>A0A4R6DM84</accession>
<evidence type="ECO:0000256" key="6">
    <source>
        <dbReference type="ARBA" id="ARBA00037066"/>
    </source>
</evidence>
<dbReference type="PROSITE" id="PS50893">
    <property type="entry name" value="ABC_TRANSPORTER_2"/>
    <property type="match status" value="1"/>
</dbReference>
<evidence type="ECO:0000256" key="5">
    <source>
        <dbReference type="ARBA" id="ARBA00022967"/>
    </source>
</evidence>
<protein>
    <submittedName>
        <fullName evidence="9">Iron complex transport system ATP-binding protein</fullName>
    </submittedName>
</protein>
<dbReference type="InterPro" id="IPR003593">
    <property type="entry name" value="AAA+_ATPase"/>
</dbReference>
<keyword evidence="10" id="KW-1185">Reference proteome</keyword>
<gene>
    <name evidence="9" type="ORF">C7389_12829</name>
</gene>
<feature type="domain" description="ABC transporter" evidence="8">
    <location>
        <begin position="5"/>
        <end position="243"/>
    </location>
</feature>
<evidence type="ECO:0000313" key="9">
    <source>
        <dbReference type="EMBL" id="TDN46035.1"/>
    </source>
</evidence>
<comment type="function">
    <text evidence="6">Part of the ABC transporter complex HmuTUV involved in hemin import. Responsible for energy coupling to the transport system.</text>
</comment>
<keyword evidence="1" id="KW-0813">Transport</keyword>
<keyword evidence="3" id="KW-0547">Nucleotide-binding</keyword>
<dbReference type="PANTHER" id="PTHR42794:SF1">
    <property type="entry name" value="HEMIN IMPORT ATP-BINDING PROTEIN HMUV"/>
    <property type="match status" value="1"/>
</dbReference>
<feature type="region of interest" description="Disordered" evidence="7">
    <location>
        <begin position="265"/>
        <end position="288"/>
    </location>
</feature>
<dbReference type="InterPro" id="IPR017871">
    <property type="entry name" value="ABC_transporter-like_CS"/>
</dbReference>
<keyword evidence="4 9" id="KW-0067">ATP-binding</keyword>
<comment type="caution">
    <text evidence="9">The sequence shown here is derived from an EMBL/GenBank/DDBJ whole genome shotgun (WGS) entry which is preliminary data.</text>
</comment>
<evidence type="ECO:0000256" key="2">
    <source>
        <dbReference type="ARBA" id="ARBA00022475"/>
    </source>
</evidence>
<keyword evidence="2" id="KW-0472">Membrane</keyword>
<dbReference type="RefSeq" id="WP_133594799.1">
    <property type="nucleotide sequence ID" value="NZ_SNVV01000028.1"/>
</dbReference>
<evidence type="ECO:0000313" key="10">
    <source>
        <dbReference type="Proteomes" id="UP000295129"/>
    </source>
</evidence>
<evidence type="ECO:0000256" key="1">
    <source>
        <dbReference type="ARBA" id="ARBA00022448"/>
    </source>
</evidence>
<dbReference type="Gene3D" id="3.40.50.300">
    <property type="entry name" value="P-loop containing nucleotide triphosphate hydrolases"/>
    <property type="match status" value="1"/>
</dbReference>
<evidence type="ECO:0000256" key="3">
    <source>
        <dbReference type="ARBA" id="ARBA00022741"/>
    </source>
</evidence>
<evidence type="ECO:0000256" key="7">
    <source>
        <dbReference type="SAM" id="MobiDB-lite"/>
    </source>
</evidence>
<organism evidence="9 10">
    <name type="scientific">Azoarcus indigens</name>
    <dbReference type="NCBI Taxonomy" id="29545"/>
    <lineage>
        <taxon>Bacteria</taxon>
        <taxon>Pseudomonadati</taxon>
        <taxon>Pseudomonadota</taxon>
        <taxon>Betaproteobacteria</taxon>
        <taxon>Rhodocyclales</taxon>
        <taxon>Zoogloeaceae</taxon>
        <taxon>Azoarcus</taxon>
    </lineage>
</organism>
<keyword evidence="2" id="KW-1003">Cell membrane</keyword>
<dbReference type="OrthoDB" id="5296765at2"/>
<dbReference type="AlphaFoldDB" id="A0A4R6DM84"/>
<dbReference type="InterPro" id="IPR003439">
    <property type="entry name" value="ABC_transporter-like_ATP-bd"/>
</dbReference>
<dbReference type="GO" id="GO:0005524">
    <property type="term" value="F:ATP binding"/>
    <property type="evidence" value="ECO:0007669"/>
    <property type="project" value="UniProtKB-KW"/>
</dbReference>
<proteinExistence type="predicted"/>
<dbReference type="Proteomes" id="UP000295129">
    <property type="component" value="Unassembled WGS sequence"/>
</dbReference>
<dbReference type="GO" id="GO:0016887">
    <property type="term" value="F:ATP hydrolysis activity"/>
    <property type="evidence" value="ECO:0007669"/>
    <property type="project" value="InterPro"/>
</dbReference>
<name>A0A4R6DM84_9RHOO</name>
<sequence length="288" mass="30954">MSARLEIRALSVVQGGATLVDDVSLSVAGGELFGLIGPNGAGKSSLLRAVAQLLPHRGEARVDGQSLAALTPARRATRLAYLAQGDHAAWPLTVRDFVALGRLPHRPRWPRLSRHHDEAGAAAVAAAIAHMGLGPLQQRRLGQLSGGERARARLARALAVDAPLLLADEPVASLDPYHQLSVMELLRAECDLGRSIVLVLHDLTLASRFCDRVLLMQHGGAVACGEPRKVLTPANLQRVYQVQAMHGEHEQQPYVLPWRCRPVGESTVSADQDSSARLQQTTESEHSA</sequence>
<evidence type="ECO:0000259" key="8">
    <source>
        <dbReference type="PROSITE" id="PS50893"/>
    </source>
</evidence>
<dbReference type="InterPro" id="IPR027417">
    <property type="entry name" value="P-loop_NTPase"/>
</dbReference>
<dbReference type="CDD" id="cd03214">
    <property type="entry name" value="ABC_Iron-Siderophores_B12_Hemin"/>
    <property type="match status" value="1"/>
</dbReference>
<reference evidence="9 10" key="1">
    <citation type="submission" date="2019-03" db="EMBL/GenBank/DDBJ databases">
        <title>Genomic Encyclopedia of Type Strains, Phase IV (KMG-IV): sequencing the most valuable type-strain genomes for metagenomic binning, comparative biology and taxonomic classification.</title>
        <authorList>
            <person name="Goeker M."/>
        </authorList>
    </citation>
    <scope>NUCLEOTIDE SEQUENCE [LARGE SCALE GENOMIC DNA]</scope>
    <source>
        <strain evidence="9 10">DSM 12121</strain>
    </source>
</reference>
<feature type="compositionally biased region" description="Polar residues" evidence="7">
    <location>
        <begin position="266"/>
        <end position="282"/>
    </location>
</feature>
<dbReference type="PROSITE" id="PS00211">
    <property type="entry name" value="ABC_TRANSPORTER_1"/>
    <property type="match status" value="1"/>
</dbReference>